<accession>A0A6L7EY58</accession>
<protein>
    <submittedName>
        <fullName evidence="1">DUF664 domain-containing protein</fullName>
    </submittedName>
</protein>
<dbReference type="Proteomes" id="UP000473325">
    <property type="component" value="Unassembled WGS sequence"/>
</dbReference>
<dbReference type="InterPro" id="IPR007061">
    <property type="entry name" value="MST-like"/>
</dbReference>
<gene>
    <name evidence="1" type="ORF">GRQ65_05995</name>
</gene>
<comment type="caution">
    <text evidence="1">The sequence shown here is derived from an EMBL/GenBank/DDBJ whole genome shotgun (WGS) entry which is preliminary data.</text>
</comment>
<organism evidence="1 2">
    <name type="scientific">Nocardioides flavescens</name>
    <dbReference type="NCBI Taxonomy" id="2691959"/>
    <lineage>
        <taxon>Bacteria</taxon>
        <taxon>Bacillati</taxon>
        <taxon>Actinomycetota</taxon>
        <taxon>Actinomycetes</taxon>
        <taxon>Propionibacteriales</taxon>
        <taxon>Nocardioidaceae</taxon>
        <taxon>Nocardioides</taxon>
    </lineage>
</organism>
<evidence type="ECO:0000313" key="2">
    <source>
        <dbReference type="Proteomes" id="UP000473325"/>
    </source>
</evidence>
<dbReference type="SUPFAM" id="SSF109854">
    <property type="entry name" value="DinB/YfiT-like putative metalloenzymes"/>
    <property type="match status" value="1"/>
</dbReference>
<dbReference type="Gene3D" id="1.20.120.450">
    <property type="entry name" value="dinb family like domain"/>
    <property type="match status" value="1"/>
</dbReference>
<evidence type="ECO:0000313" key="1">
    <source>
        <dbReference type="EMBL" id="MXG89099.1"/>
    </source>
</evidence>
<proteinExistence type="predicted"/>
<dbReference type="AlphaFoldDB" id="A0A6L7EY58"/>
<dbReference type="RefSeq" id="WP_160876192.1">
    <property type="nucleotide sequence ID" value="NZ_WUEK01000003.1"/>
</dbReference>
<keyword evidence="2" id="KW-1185">Reference proteome</keyword>
<reference evidence="1 2" key="1">
    <citation type="submission" date="2019-12" db="EMBL/GenBank/DDBJ databases">
        <authorList>
            <person name="Kun Z."/>
        </authorList>
    </citation>
    <scope>NUCLEOTIDE SEQUENCE [LARGE SCALE GENOMIC DNA]</scope>
    <source>
        <strain evidence="1 2">YIM 123512</strain>
    </source>
</reference>
<dbReference type="InterPro" id="IPR034660">
    <property type="entry name" value="DinB/YfiT-like"/>
</dbReference>
<sequence length="172" mass="19207">MSETPVPAYAADEATTLRSFLDEHRVTFRRKTDGLDTAQLRQRLAPSSLSLGGLAKHLAFVEDFWFGYVLTGAEPAAEFAAADWDADPDWEFTSADDEEAAALLDLWSRTVMRSEANLDACGGLDDLAARRHHRDDAPLTVRWMLLHMISEYARHNGHADLVRESIDGRTGY</sequence>
<dbReference type="Pfam" id="PF04978">
    <property type="entry name" value="MST"/>
    <property type="match status" value="1"/>
</dbReference>
<name>A0A6L7EY58_9ACTN</name>
<dbReference type="EMBL" id="WUEK01000003">
    <property type="protein sequence ID" value="MXG89099.1"/>
    <property type="molecule type" value="Genomic_DNA"/>
</dbReference>